<reference evidence="2 3" key="2">
    <citation type="journal article" date="2017" name="Front. Plant Sci.">
        <title>Gene Classification and Mining of Molecular Markers Useful in Red Clover (Trifolium pratense) Breeding.</title>
        <authorList>
            <person name="Istvanek J."/>
            <person name="Dluhosova J."/>
            <person name="Dluhos P."/>
            <person name="Patkova L."/>
            <person name="Nedelnik J."/>
            <person name="Repkova J."/>
        </authorList>
    </citation>
    <scope>NUCLEOTIDE SEQUENCE [LARGE SCALE GENOMIC DNA]</scope>
    <source>
        <strain evidence="3">cv. Tatra</strain>
        <tissue evidence="2">Young leaves</tissue>
    </source>
</reference>
<accession>A0A2K3LFF4</accession>
<name>A0A2K3LFF4_TRIPR</name>
<organism evidence="2 3">
    <name type="scientific">Trifolium pratense</name>
    <name type="common">Red clover</name>
    <dbReference type="NCBI Taxonomy" id="57577"/>
    <lineage>
        <taxon>Eukaryota</taxon>
        <taxon>Viridiplantae</taxon>
        <taxon>Streptophyta</taxon>
        <taxon>Embryophyta</taxon>
        <taxon>Tracheophyta</taxon>
        <taxon>Spermatophyta</taxon>
        <taxon>Magnoliopsida</taxon>
        <taxon>eudicotyledons</taxon>
        <taxon>Gunneridae</taxon>
        <taxon>Pentapetalae</taxon>
        <taxon>rosids</taxon>
        <taxon>fabids</taxon>
        <taxon>Fabales</taxon>
        <taxon>Fabaceae</taxon>
        <taxon>Papilionoideae</taxon>
        <taxon>50 kb inversion clade</taxon>
        <taxon>NPAAA clade</taxon>
        <taxon>Hologalegina</taxon>
        <taxon>IRL clade</taxon>
        <taxon>Trifolieae</taxon>
        <taxon>Trifolium</taxon>
    </lineage>
</organism>
<dbReference type="AlphaFoldDB" id="A0A2K3LFF4"/>
<dbReference type="Proteomes" id="UP000236291">
    <property type="component" value="Unassembled WGS sequence"/>
</dbReference>
<reference evidence="2 3" key="1">
    <citation type="journal article" date="2014" name="Am. J. Bot.">
        <title>Genome assembly and annotation for red clover (Trifolium pratense; Fabaceae).</title>
        <authorList>
            <person name="Istvanek J."/>
            <person name="Jaros M."/>
            <person name="Krenek A."/>
            <person name="Repkova J."/>
        </authorList>
    </citation>
    <scope>NUCLEOTIDE SEQUENCE [LARGE SCALE GENOMIC DNA]</scope>
    <source>
        <strain evidence="3">cv. Tatra</strain>
        <tissue evidence="2">Young leaves</tissue>
    </source>
</reference>
<evidence type="ECO:0000313" key="3">
    <source>
        <dbReference type="Proteomes" id="UP000236291"/>
    </source>
</evidence>
<protein>
    <submittedName>
        <fullName evidence="2">Uncharacterized protein</fullName>
    </submittedName>
</protein>
<feature type="non-terminal residue" evidence="2">
    <location>
        <position position="1"/>
    </location>
</feature>
<comment type="caution">
    <text evidence="2">The sequence shown here is derived from an EMBL/GenBank/DDBJ whole genome shotgun (WGS) entry which is preliminary data.</text>
</comment>
<proteinExistence type="predicted"/>
<evidence type="ECO:0000256" key="1">
    <source>
        <dbReference type="SAM" id="MobiDB-lite"/>
    </source>
</evidence>
<feature type="compositionally biased region" description="Polar residues" evidence="1">
    <location>
        <begin position="9"/>
        <end position="21"/>
    </location>
</feature>
<gene>
    <name evidence="2" type="ORF">L195_g033210</name>
</gene>
<evidence type="ECO:0000313" key="2">
    <source>
        <dbReference type="EMBL" id="PNX77247.1"/>
    </source>
</evidence>
<dbReference type="EMBL" id="ASHM01032032">
    <property type="protein sequence ID" value="PNX77247.1"/>
    <property type="molecule type" value="Genomic_DNA"/>
</dbReference>
<feature type="region of interest" description="Disordered" evidence="1">
    <location>
        <begin position="1"/>
        <end position="33"/>
    </location>
</feature>
<sequence>KPPPEPKQAGSSAISNLTNNLAAKIPPKSQDLRWSTKQPVEISHCVAAKKHKTSRSVANRDTKRSCRRRNWTKKVVWMAKHHHHTTIFSFYIYAKWVLDNRDVGGDFRFRSREKAEKSVSKEREGVIVCINPSCLML</sequence>